<evidence type="ECO:0000256" key="3">
    <source>
        <dbReference type="ARBA" id="ARBA00022737"/>
    </source>
</evidence>
<reference evidence="8 9" key="1">
    <citation type="submission" date="2018-06" db="EMBL/GenBank/DDBJ databases">
        <title>Natronomonas sp. F16-60 a new haloarchaeon isolated from a solar saltern of Isla Cristina, Huelva, Spain.</title>
        <authorList>
            <person name="Duran-Viseras A."/>
            <person name="Sanchez-Porro C."/>
            <person name="Ventosa A."/>
        </authorList>
    </citation>
    <scope>NUCLEOTIDE SEQUENCE [LARGE SCALE GENOMIC DNA]</scope>
    <source>
        <strain evidence="8 9">F16-60</strain>
    </source>
</reference>
<dbReference type="GO" id="GO:0051539">
    <property type="term" value="F:4 iron, 4 sulfur cluster binding"/>
    <property type="evidence" value="ECO:0007669"/>
    <property type="project" value="UniProtKB-KW"/>
</dbReference>
<dbReference type="Proteomes" id="UP000319894">
    <property type="component" value="Unassembled WGS sequence"/>
</dbReference>
<dbReference type="AlphaFoldDB" id="A0A554MUG8"/>
<keyword evidence="1" id="KW-0004">4Fe-4S</keyword>
<keyword evidence="9" id="KW-1185">Reference proteome</keyword>
<dbReference type="PANTHER" id="PTHR32479:SF19">
    <property type="entry name" value="ANAEROBIC GLYCEROL-3-PHOSPHATE DEHYDROGENASE SUBUNIT C"/>
    <property type="match status" value="1"/>
</dbReference>
<dbReference type="GO" id="GO:0016020">
    <property type="term" value="C:membrane"/>
    <property type="evidence" value="ECO:0007669"/>
    <property type="project" value="InterPro"/>
</dbReference>
<dbReference type="Pfam" id="PF13183">
    <property type="entry name" value="Fer4_8"/>
    <property type="match status" value="1"/>
</dbReference>
<dbReference type="PROSITE" id="PS51379">
    <property type="entry name" value="4FE4S_FER_2"/>
    <property type="match status" value="1"/>
</dbReference>
<evidence type="ECO:0000313" key="8">
    <source>
        <dbReference type="EMBL" id="TSD08767.1"/>
    </source>
</evidence>
<dbReference type="InterPro" id="IPR017900">
    <property type="entry name" value="4Fe4S_Fe_S_CS"/>
</dbReference>
<dbReference type="SUPFAM" id="SSF46548">
    <property type="entry name" value="alpha-helical ferredoxin"/>
    <property type="match status" value="1"/>
</dbReference>
<proteinExistence type="predicted"/>
<evidence type="ECO:0000256" key="1">
    <source>
        <dbReference type="ARBA" id="ARBA00022485"/>
    </source>
</evidence>
<evidence type="ECO:0000259" key="7">
    <source>
        <dbReference type="PROSITE" id="PS51379"/>
    </source>
</evidence>
<keyword evidence="4" id="KW-0408">Iron</keyword>
<name>A0A554MUG8_9EURY</name>
<dbReference type="OrthoDB" id="35334at2157"/>
<dbReference type="InterPro" id="IPR009051">
    <property type="entry name" value="Helical_ferredxn"/>
</dbReference>
<organism evidence="8 9">
    <name type="scientific">Haloglomus irregulare</name>
    <dbReference type="NCBI Taxonomy" id="2234134"/>
    <lineage>
        <taxon>Archaea</taxon>
        <taxon>Methanobacteriati</taxon>
        <taxon>Methanobacteriota</taxon>
        <taxon>Stenosarchaea group</taxon>
        <taxon>Halobacteria</taxon>
        <taxon>Halobacteriales</taxon>
        <taxon>Natronomonadaceae</taxon>
        <taxon>Haloglomus</taxon>
    </lineage>
</organism>
<protein>
    <submittedName>
        <fullName evidence="8">Anaerobic glycerol-3-phosphate dehydrogenase subunit C</fullName>
    </submittedName>
</protein>
<evidence type="ECO:0000313" key="9">
    <source>
        <dbReference type="Proteomes" id="UP000319894"/>
    </source>
</evidence>
<dbReference type="GO" id="GO:0009331">
    <property type="term" value="C:glycerol-3-phosphate dehydrogenase (FAD) complex"/>
    <property type="evidence" value="ECO:0007669"/>
    <property type="project" value="InterPro"/>
</dbReference>
<gene>
    <name evidence="8" type="ORF">DP107_18255</name>
</gene>
<comment type="caution">
    <text evidence="8">The sequence shown here is derived from an EMBL/GenBank/DDBJ whole genome shotgun (WGS) entry which is preliminary data.</text>
</comment>
<dbReference type="FunCoup" id="A0A554MUG8">
    <property type="interactions" value="27"/>
</dbReference>
<dbReference type="NCBIfam" id="NF008369">
    <property type="entry name" value="PRK11168.1"/>
    <property type="match status" value="1"/>
</dbReference>
<dbReference type="InterPro" id="IPR017896">
    <property type="entry name" value="4Fe4S_Fe-S-bd"/>
</dbReference>
<dbReference type="InterPro" id="IPR017753">
    <property type="entry name" value="G3P_DH_GlpC_su"/>
</dbReference>
<accession>A0A554MUG8</accession>
<dbReference type="InParanoid" id="A0A554MUG8"/>
<dbReference type="PROSITE" id="PS00198">
    <property type="entry name" value="4FE4S_FER_1"/>
    <property type="match status" value="1"/>
</dbReference>
<dbReference type="Gene3D" id="1.10.1060.10">
    <property type="entry name" value="Alpha-helical ferredoxin"/>
    <property type="match status" value="1"/>
</dbReference>
<dbReference type="Pfam" id="PF02754">
    <property type="entry name" value="CCG"/>
    <property type="match status" value="2"/>
</dbReference>
<dbReference type="GO" id="GO:0016491">
    <property type="term" value="F:oxidoreductase activity"/>
    <property type="evidence" value="ECO:0007669"/>
    <property type="project" value="UniProtKB-ARBA"/>
</dbReference>
<evidence type="ECO:0000256" key="4">
    <source>
        <dbReference type="ARBA" id="ARBA00023004"/>
    </source>
</evidence>
<feature type="region of interest" description="Disordered" evidence="6">
    <location>
        <begin position="1"/>
        <end position="88"/>
    </location>
</feature>
<dbReference type="RefSeq" id="WP_144263537.1">
    <property type="nucleotide sequence ID" value="NZ_QMDX01000026.1"/>
</dbReference>
<dbReference type="InterPro" id="IPR004017">
    <property type="entry name" value="Cys_rich_dom"/>
</dbReference>
<keyword evidence="2" id="KW-0479">Metal-binding</keyword>
<dbReference type="NCBIfam" id="TIGR03379">
    <property type="entry name" value="glycerol3P_GlpC"/>
    <property type="match status" value="1"/>
</dbReference>
<evidence type="ECO:0000256" key="2">
    <source>
        <dbReference type="ARBA" id="ARBA00022723"/>
    </source>
</evidence>
<keyword evidence="3" id="KW-0677">Repeat</keyword>
<evidence type="ECO:0000256" key="5">
    <source>
        <dbReference type="ARBA" id="ARBA00023014"/>
    </source>
</evidence>
<dbReference type="PANTHER" id="PTHR32479">
    <property type="entry name" value="GLYCOLATE OXIDASE IRON-SULFUR SUBUNIT"/>
    <property type="match status" value="1"/>
</dbReference>
<dbReference type="EMBL" id="QMDX01000026">
    <property type="protein sequence ID" value="TSD08767.1"/>
    <property type="molecule type" value="Genomic_DNA"/>
</dbReference>
<sequence>MTDGHDHDGDPSDDRTPGVPRLGRDEQPAVYGPDYDDAAERPVDPVSRADCPTEAAGEPVADGGESAGGAPSGLQADGGTAATGGDDLDPANYDAVDVFDGGALDLRDGSDSCYKCTSCDTSCPVAEVDDSFPGPKFQGPEQWRLKRKEDHDIDASITDCSNCMRCDDACPSSVPLSQMHNEARGEFVAEQMAKLSTEYVRNRILSNYRFFAAIASKTPRLANFVTGLGVTKWVGEKLLGITSEREFPDFAQQTFREWWRDRGGARVENPDERVAYFHGCYSNYNTPEVGKAMVRVYESFGYEVMVPPQKCSGTPMFANGMLDDARRHAETNVESLVAAIGDGADIIASCTSCSLSLRQEYPELFDLHGIDDVAEHTFEALEYLRIHEDIDAALADADVDERAFAYHAPCHARNQGLARQAIEAFDAVEDVTVEDVGDSCSGISGTYGWKAEKYDYSMEIGAEMFEHMEAAEGEVGMTECPTCAMQMEHGTGYEVQHPLQLLEAALVD</sequence>
<dbReference type="GO" id="GO:0046872">
    <property type="term" value="F:metal ion binding"/>
    <property type="evidence" value="ECO:0007669"/>
    <property type="project" value="UniProtKB-KW"/>
</dbReference>
<evidence type="ECO:0000256" key="6">
    <source>
        <dbReference type="SAM" id="MobiDB-lite"/>
    </source>
</evidence>
<keyword evidence="5" id="KW-0411">Iron-sulfur</keyword>
<feature type="domain" description="4Fe-4S ferredoxin-type" evidence="7">
    <location>
        <begin position="149"/>
        <end position="182"/>
    </location>
</feature>
<feature type="compositionally biased region" description="Basic and acidic residues" evidence="6">
    <location>
        <begin position="1"/>
        <end position="27"/>
    </location>
</feature>
<dbReference type="GO" id="GO:0009061">
    <property type="term" value="P:anaerobic respiration"/>
    <property type="evidence" value="ECO:0007669"/>
    <property type="project" value="InterPro"/>
</dbReference>